<dbReference type="PRINTS" id="PR01438">
    <property type="entry name" value="UNVRSLSTRESS"/>
</dbReference>
<dbReference type="InterPro" id="IPR006015">
    <property type="entry name" value="Universal_stress_UspA"/>
</dbReference>
<dbReference type="InterPro" id="IPR006016">
    <property type="entry name" value="UspA"/>
</dbReference>
<protein>
    <recommendedName>
        <fullName evidence="2">UspA domain-containing protein</fullName>
    </recommendedName>
</protein>
<dbReference type="SUPFAM" id="SSF52402">
    <property type="entry name" value="Adenine nucleotide alpha hydrolases-like"/>
    <property type="match status" value="1"/>
</dbReference>
<gene>
    <name evidence="3" type="ORF">MNBD_ALPHA08-426</name>
</gene>
<dbReference type="Pfam" id="PF00582">
    <property type="entry name" value="Usp"/>
    <property type="match status" value="1"/>
</dbReference>
<dbReference type="AlphaFoldDB" id="A0A3B0RFB4"/>
<reference evidence="3" key="1">
    <citation type="submission" date="2018-06" db="EMBL/GenBank/DDBJ databases">
        <authorList>
            <person name="Zhirakovskaya E."/>
        </authorList>
    </citation>
    <scope>NUCLEOTIDE SEQUENCE</scope>
</reference>
<comment type="similarity">
    <text evidence="1">Belongs to the universal stress protein A family.</text>
</comment>
<proteinExistence type="inferred from homology"/>
<name>A0A3B0RFB4_9ZZZZ</name>
<evidence type="ECO:0000313" key="3">
    <source>
        <dbReference type="EMBL" id="VAV86748.1"/>
    </source>
</evidence>
<dbReference type="InterPro" id="IPR014729">
    <property type="entry name" value="Rossmann-like_a/b/a_fold"/>
</dbReference>
<dbReference type="PANTHER" id="PTHR46268:SF6">
    <property type="entry name" value="UNIVERSAL STRESS PROTEIN UP12"/>
    <property type="match status" value="1"/>
</dbReference>
<evidence type="ECO:0000256" key="1">
    <source>
        <dbReference type="ARBA" id="ARBA00008791"/>
    </source>
</evidence>
<dbReference type="PANTHER" id="PTHR46268">
    <property type="entry name" value="STRESS RESPONSE PROTEIN NHAX"/>
    <property type="match status" value="1"/>
</dbReference>
<dbReference type="CDD" id="cd00293">
    <property type="entry name" value="USP-like"/>
    <property type="match status" value="1"/>
</dbReference>
<feature type="domain" description="UspA" evidence="2">
    <location>
        <begin position="1"/>
        <end position="147"/>
    </location>
</feature>
<dbReference type="Gene3D" id="3.40.50.620">
    <property type="entry name" value="HUPs"/>
    <property type="match status" value="1"/>
</dbReference>
<accession>A0A3B0RFB4</accession>
<evidence type="ECO:0000259" key="2">
    <source>
        <dbReference type="Pfam" id="PF00582"/>
    </source>
</evidence>
<sequence length="147" mass="15881">MIKKILIAVDGSKHSLNSVSFGAEIAKALGAQVLLYHVVKPYKLPESLRVFAKAEHLTTFDPELLRKGAQYLLAGALSEARKAGLKDVEIETDEGPIARSIIDRAKSFKADMIVIGSRGMGDMEGILRGGVSHRVETLAKCPVLVVK</sequence>
<organism evidence="3">
    <name type="scientific">hydrothermal vent metagenome</name>
    <dbReference type="NCBI Taxonomy" id="652676"/>
    <lineage>
        <taxon>unclassified sequences</taxon>
        <taxon>metagenomes</taxon>
        <taxon>ecological metagenomes</taxon>
    </lineage>
</organism>
<dbReference type="EMBL" id="UOEC01000014">
    <property type="protein sequence ID" value="VAV86748.1"/>
    <property type="molecule type" value="Genomic_DNA"/>
</dbReference>